<reference evidence="2 3" key="1">
    <citation type="submission" date="2020-04" db="EMBL/GenBank/DDBJ databases">
        <title>CFH 90308 Microbacterium sp.</title>
        <authorList>
            <person name="Nie G."/>
            <person name="Ming H."/>
            <person name="Xia T."/>
        </authorList>
    </citation>
    <scope>NUCLEOTIDE SEQUENCE [LARGE SCALE GENOMIC DNA]</scope>
    <source>
        <strain evidence="2 3">CFH 90308</strain>
    </source>
</reference>
<gene>
    <name evidence="2" type="ORF">HF576_06050</name>
</gene>
<feature type="transmembrane region" description="Helical" evidence="1">
    <location>
        <begin position="137"/>
        <end position="158"/>
    </location>
</feature>
<dbReference type="Pfam" id="PF14329">
    <property type="entry name" value="DUF4386"/>
    <property type="match status" value="1"/>
</dbReference>
<feature type="transmembrane region" description="Helical" evidence="1">
    <location>
        <begin position="12"/>
        <end position="31"/>
    </location>
</feature>
<keyword evidence="3" id="KW-1185">Reference proteome</keyword>
<protein>
    <submittedName>
        <fullName evidence="2">DUF4386 domain-containing protein</fullName>
    </submittedName>
</protein>
<comment type="caution">
    <text evidence="2">The sequence shown here is derived from an EMBL/GenBank/DDBJ whole genome shotgun (WGS) entry which is preliminary data.</text>
</comment>
<organism evidence="2 3">
    <name type="scientific">Microbacterium salsuginis</name>
    <dbReference type="NCBI Taxonomy" id="2722803"/>
    <lineage>
        <taxon>Bacteria</taxon>
        <taxon>Bacillati</taxon>
        <taxon>Actinomycetota</taxon>
        <taxon>Actinomycetes</taxon>
        <taxon>Micrococcales</taxon>
        <taxon>Microbacteriaceae</taxon>
        <taxon>Microbacterium</taxon>
    </lineage>
</organism>
<keyword evidence="1" id="KW-1133">Transmembrane helix</keyword>
<feature type="transmembrane region" description="Helical" evidence="1">
    <location>
        <begin position="85"/>
        <end position="107"/>
    </location>
</feature>
<evidence type="ECO:0000256" key="1">
    <source>
        <dbReference type="SAM" id="Phobius"/>
    </source>
</evidence>
<accession>A0ABX1K8Q9</accession>
<dbReference type="EMBL" id="JABACI010000001">
    <property type="protein sequence ID" value="NLP83398.1"/>
    <property type="molecule type" value="Genomic_DNA"/>
</dbReference>
<proteinExistence type="predicted"/>
<feature type="transmembrane region" description="Helical" evidence="1">
    <location>
        <begin position="51"/>
        <end position="78"/>
    </location>
</feature>
<keyword evidence="1" id="KW-0812">Transmembrane</keyword>
<feature type="transmembrane region" description="Helical" evidence="1">
    <location>
        <begin position="193"/>
        <end position="215"/>
    </location>
</feature>
<evidence type="ECO:0000313" key="2">
    <source>
        <dbReference type="EMBL" id="NLP83398.1"/>
    </source>
</evidence>
<dbReference type="RefSeq" id="WP_168911809.1">
    <property type="nucleotide sequence ID" value="NZ_JABACI010000001.1"/>
</dbReference>
<dbReference type="Proteomes" id="UP001429745">
    <property type="component" value="Unassembled WGS sequence"/>
</dbReference>
<keyword evidence="1" id="KW-0472">Membrane</keyword>
<dbReference type="InterPro" id="IPR025495">
    <property type="entry name" value="DUF4386"/>
</dbReference>
<sequence>MHTLTHTARWTGAAYLALAAFGMAGFLLIRPQLYIPGNADATLAALHSHAALAHLALVLEVGIVAAQALAALGFYALFRQDRPDAAFGVAAFGMANAAAILGSVAMMTTAVGIAEAPARAADAAATVAMLFQISQGFWTAGGLFFGLWLIPMGVYILSTSRMPRALGWLLVGGGAGYIAGTAIGLGWAGAPSWLVDALPLPATVGEFWMIAYLLIRGIRTGTAGAPARGTMVG</sequence>
<feature type="transmembrane region" description="Helical" evidence="1">
    <location>
        <begin position="165"/>
        <end position="187"/>
    </location>
</feature>
<evidence type="ECO:0000313" key="3">
    <source>
        <dbReference type="Proteomes" id="UP001429745"/>
    </source>
</evidence>
<name>A0ABX1K8Q9_9MICO</name>